<keyword evidence="2" id="KW-1185">Reference proteome</keyword>
<organism evidence="1 2">
    <name type="scientific">Variovorax dokdonensis</name>
    <dbReference type="NCBI Taxonomy" id="344883"/>
    <lineage>
        <taxon>Bacteria</taxon>
        <taxon>Pseudomonadati</taxon>
        <taxon>Pseudomonadota</taxon>
        <taxon>Betaproteobacteria</taxon>
        <taxon>Burkholderiales</taxon>
        <taxon>Comamonadaceae</taxon>
        <taxon>Variovorax</taxon>
    </lineage>
</organism>
<dbReference type="InterPro" id="IPR009267">
    <property type="entry name" value="NTP_transf_6"/>
</dbReference>
<dbReference type="Proteomes" id="UP001174908">
    <property type="component" value="Unassembled WGS sequence"/>
</dbReference>
<evidence type="ECO:0000313" key="1">
    <source>
        <dbReference type="EMBL" id="MDM0043367.1"/>
    </source>
</evidence>
<sequence length="186" mass="21275">MSLHERFALDILANRHNREILARWERLALPDGWLVAGCLFQTVWNLQAGRPPESDIKDYDLFYFDASDLSASAEERVQAHVEEVLGDLGVEVEATNQARVHLWYEEHFGRPYERPLRSSREGIERFLVPATCVGVRPGDLYAPYGLELLYDGILAMNPLVPHRELFDRKAASYRARWPALRIAGGD</sequence>
<name>A0ABT7N636_9BURK</name>
<dbReference type="EMBL" id="JASZYV010000001">
    <property type="protein sequence ID" value="MDM0043367.1"/>
    <property type="molecule type" value="Genomic_DNA"/>
</dbReference>
<evidence type="ECO:0000313" key="2">
    <source>
        <dbReference type="Proteomes" id="UP001174908"/>
    </source>
</evidence>
<dbReference type="RefSeq" id="WP_286658481.1">
    <property type="nucleotide sequence ID" value="NZ_JASZYV010000001.1"/>
</dbReference>
<protein>
    <submittedName>
        <fullName evidence="1">Nucleotidyltransferase family protein</fullName>
    </submittedName>
</protein>
<dbReference type="PANTHER" id="PTHR39166:SF1">
    <property type="entry name" value="BLL1166 PROTEIN"/>
    <property type="match status" value="1"/>
</dbReference>
<dbReference type="Pfam" id="PF06042">
    <property type="entry name" value="NTP_transf_6"/>
    <property type="match status" value="1"/>
</dbReference>
<accession>A0ABT7N636</accession>
<reference evidence="1" key="1">
    <citation type="submission" date="2023-06" db="EMBL/GenBank/DDBJ databases">
        <authorList>
            <person name="Jiang Y."/>
            <person name="Liu Q."/>
        </authorList>
    </citation>
    <scope>NUCLEOTIDE SEQUENCE</scope>
    <source>
        <strain evidence="1">CGMCC 1.12089</strain>
    </source>
</reference>
<gene>
    <name evidence="1" type="ORF">QTH91_02635</name>
</gene>
<dbReference type="PANTHER" id="PTHR39166">
    <property type="entry name" value="BLL1166 PROTEIN"/>
    <property type="match status" value="1"/>
</dbReference>
<proteinExistence type="predicted"/>
<comment type="caution">
    <text evidence="1">The sequence shown here is derived from an EMBL/GenBank/DDBJ whole genome shotgun (WGS) entry which is preliminary data.</text>
</comment>